<dbReference type="InterPro" id="IPR003851">
    <property type="entry name" value="Znf_Dof"/>
</dbReference>
<evidence type="ECO:0000256" key="4">
    <source>
        <dbReference type="ARBA" id="ARBA00022490"/>
    </source>
</evidence>
<dbReference type="PROSITE" id="PS01361">
    <property type="entry name" value="ZF_DOF_1"/>
    <property type="match status" value="1"/>
</dbReference>
<dbReference type="GO" id="GO:0000977">
    <property type="term" value="F:RNA polymerase II transcription regulatory region sequence-specific DNA binding"/>
    <property type="evidence" value="ECO:0007669"/>
    <property type="project" value="TreeGrafter"/>
</dbReference>
<evidence type="ECO:0000256" key="10">
    <source>
        <dbReference type="ARBA" id="ARBA00023306"/>
    </source>
</evidence>
<evidence type="ECO:0000313" key="17">
    <source>
        <dbReference type="Proteomes" id="UP000306102"/>
    </source>
</evidence>
<evidence type="ECO:0000256" key="6">
    <source>
        <dbReference type="ARBA" id="ARBA00023054"/>
    </source>
</evidence>
<feature type="domain" description="Plant heme peroxidase family profile" evidence="14">
    <location>
        <begin position="220"/>
        <end position="277"/>
    </location>
</feature>
<dbReference type="GO" id="GO:0005737">
    <property type="term" value="C:cytoplasm"/>
    <property type="evidence" value="ECO:0007669"/>
    <property type="project" value="UniProtKB-SubCell"/>
</dbReference>
<dbReference type="InterPro" id="IPR014889">
    <property type="entry name" value="Transc_factor_DP_C"/>
</dbReference>
<dbReference type="SMART" id="SM01138">
    <property type="entry name" value="DP"/>
    <property type="match status" value="1"/>
</dbReference>
<keyword evidence="11" id="KW-0862">Zinc</keyword>
<evidence type="ECO:0000256" key="3">
    <source>
        <dbReference type="ARBA" id="ARBA00010940"/>
    </source>
</evidence>
<dbReference type="SUPFAM" id="SSF48113">
    <property type="entry name" value="Heme-dependent peroxidases"/>
    <property type="match status" value="1"/>
</dbReference>
<dbReference type="PANTHER" id="PTHR12548:SF19">
    <property type="entry name" value="TRANSCRIPTION FACTOR-LIKE PROTEIN DPA"/>
    <property type="match status" value="1"/>
</dbReference>
<dbReference type="InterPro" id="IPR010255">
    <property type="entry name" value="Haem_peroxidase_sf"/>
</dbReference>
<feature type="region of interest" description="Disordered" evidence="13">
    <location>
        <begin position="723"/>
        <end position="745"/>
    </location>
</feature>
<comment type="caution">
    <text evidence="16">The sequence shown here is derived from an EMBL/GenBank/DDBJ whole genome shotgun (WGS) entry which is preliminary data.</text>
</comment>
<dbReference type="InterPro" id="IPR038168">
    <property type="entry name" value="TF_DP_C_sf"/>
</dbReference>
<evidence type="ECO:0000256" key="2">
    <source>
        <dbReference type="ARBA" id="ARBA00004496"/>
    </source>
</evidence>
<dbReference type="STRING" id="542762.A0A4S4ENY8"/>
<feature type="compositionally biased region" description="Pro residues" evidence="13">
    <location>
        <begin position="489"/>
        <end position="501"/>
    </location>
</feature>
<protein>
    <recommendedName>
        <fullName evidence="18">Dof-type domain-containing protein</fullName>
    </recommendedName>
</protein>
<dbReference type="GO" id="GO:0004601">
    <property type="term" value="F:peroxidase activity"/>
    <property type="evidence" value="ECO:0007669"/>
    <property type="project" value="InterPro"/>
</dbReference>
<reference evidence="16 17" key="1">
    <citation type="journal article" date="2018" name="Proc. Natl. Acad. Sci. U.S.A.">
        <title>Draft genome sequence of Camellia sinensis var. sinensis provides insights into the evolution of the tea genome and tea quality.</title>
        <authorList>
            <person name="Wei C."/>
            <person name="Yang H."/>
            <person name="Wang S."/>
            <person name="Zhao J."/>
            <person name="Liu C."/>
            <person name="Gao L."/>
            <person name="Xia E."/>
            <person name="Lu Y."/>
            <person name="Tai Y."/>
            <person name="She G."/>
            <person name="Sun J."/>
            <person name="Cao H."/>
            <person name="Tong W."/>
            <person name="Gao Q."/>
            <person name="Li Y."/>
            <person name="Deng W."/>
            <person name="Jiang X."/>
            <person name="Wang W."/>
            <person name="Chen Q."/>
            <person name="Zhang S."/>
            <person name="Li H."/>
            <person name="Wu J."/>
            <person name="Wang P."/>
            <person name="Li P."/>
            <person name="Shi C."/>
            <person name="Zheng F."/>
            <person name="Jian J."/>
            <person name="Huang B."/>
            <person name="Shan D."/>
            <person name="Shi M."/>
            <person name="Fang C."/>
            <person name="Yue Y."/>
            <person name="Li F."/>
            <person name="Li D."/>
            <person name="Wei S."/>
            <person name="Han B."/>
            <person name="Jiang C."/>
            <person name="Yin Y."/>
            <person name="Xia T."/>
            <person name="Zhang Z."/>
            <person name="Bennetzen J.L."/>
            <person name="Zhao S."/>
            <person name="Wan X."/>
        </authorList>
    </citation>
    <scope>NUCLEOTIDE SEQUENCE [LARGE SCALE GENOMIC DNA]</scope>
    <source>
        <strain evidence="17">cv. Shuchazao</strain>
        <tissue evidence="16">Leaf</tissue>
    </source>
</reference>
<dbReference type="CDD" id="cd14458">
    <property type="entry name" value="DP_DD"/>
    <property type="match status" value="1"/>
</dbReference>
<accession>A0A4S4ENY8</accession>
<dbReference type="InterPro" id="IPR002016">
    <property type="entry name" value="Haem_peroxidase"/>
</dbReference>
<dbReference type="PROSITE" id="PS50884">
    <property type="entry name" value="ZF_DOF_2"/>
    <property type="match status" value="1"/>
</dbReference>
<feature type="domain" description="Dof-type" evidence="15">
    <location>
        <begin position="537"/>
        <end position="591"/>
    </location>
</feature>
<keyword evidence="5 12" id="KW-0805">Transcription regulation</keyword>
<dbReference type="Pfam" id="PF02319">
    <property type="entry name" value="WHD_E2F_TDP"/>
    <property type="match status" value="1"/>
</dbReference>
<evidence type="ECO:0000259" key="15">
    <source>
        <dbReference type="PROSITE" id="PS50884"/>
    </source>
</evidence>
<gene>
    <name evidence="16" type="ORF">TEA_023767</name>
</gene>
<feature type="region of interest" description="Disordered" evidence="13">
    <location>
        <begin position="468"/>
        <end position="520"/>
    </location>
</feature>
<evidence type="ECO:0000259" key="14">
    <source>
        <dbReference type="PROSITE" id="PS50873"/>
    </source>
</evidence>
<dbReference type="SUPFAM" id="SSF144074">
    <property type="entry name" value="E2F-DP heterodimerization region"/>
    <property type="match status" value="2"/>
</dbReference>
<dbReference type="GO" id="GO:0070176">
    <property type="term" value="C:DRM complex"/>
    <property type="evidence" value="ECO:0007669"/>
    <property type="project" value="UniProtKB-ARBA"/>
</dbReference>
<dbReference type="InterPro" id="IPR015648">
    <property type="entry name" value="Transcrpt_fac_DP"/>
</dbReference>
<evidence type="ECO:0000256" key="9">
    <source>
        <dbReference type="ARBA" id="ARBA00023242"/>
    </source>
</evidence>
<comment type="similarity">
    <text evidence="3 12">Belongs to the E2F/DP family.</text>
</comment>
<dbReference type="SMART" id="SM01372">
    <property type="entry name" value="E2F_TDP"/>
    <property type="match status" value="1"/>
</dbReference>
<keyword evidence="11" id="KW-0863">Zinc-finger</keyword>
<keyword evidence="10" id="KW-0131">Cell cycle</keyword>
<evidence type="ECO:0000313" key="16">
    <source>
        <dbReference type="EMBL" id="THG18423.1"/>
    </source>
</evidence>
<evidence type="ECO:0000256" key="13">
    <source>
        <dbReference type="SAM" id="MobiDB-lite"/>
    </source>
</evidence>
<dbReference type="GO" id="GO:0006979">
    <property type="term" value="P:response to oxidative stress"/>
    <property type="evidence" value="ECO:0007669"/>
    <property type="project" value="InterPro"/>
</dbReference>
<evidence type="ECO:0008006" key="18">
    <source>
        <dbReference type="Google" id="ProtNLM"/>
    </source>
</evidence>
<dbReference type="Pfam" id="PF08781">
    <property type="entry name" value="DP"/>
    <property type="match status" value="2"/>
</dbReference>
<evidence type="ECO:0000256" key="1">
    <source>
        <dbReference type="ARBA" id="ARBA00004123"/>
    </source>
</evidence>
<keyword evidence="8 12" id="KW-0804">Transcription</keyword>
<dbReference type="InterPro" id="IPR036388">
    <property type="entry name" value="WH-like_DNA-bd_sf"/>
</dbReference>
<evidence type="ECO:0000256" key="11">
    <source>
        <dbReference type="PROSITE-ProRule" id="PRU00071"/>
    </source>
</evidence>
<dbReference type="GO" id="GO:0051726">
    <property type="term" value="P:regulation of cell cycle"/>
    <property type="evidence" value="ECO:0007669"/>
    <property type="project" value="InterPro"/>
</dbReference>
<dbReference type="GO" id="GO:0000981">
    <property type="term" value="F:DNA-binding transcription factor activity, RNA polymerase II-specific"/>
    <property type="evidence" value="ECO:0007669"/>
    <property type="project" value="TreeGrafter"/>
</dbReference>
<keyword evidence="7 11" id="KW-0238">DNA-binding</keyword>
<keyword evidence="11" id="KW-0479">Metal-binding</keyword>
<keyword evidence="6" id="KW-0175">Coiled coil</keyword>
<dbReference type="InterPro" id="IPR003316">
    <property type="entry name" value="E2F_WHTH_DNA-bd_dom"/>
</dbReference>
<sequence>MDNGCLGDIFDGFGQKHSGGEGSIPALTSDNSTAAAYKDPQISNQLSIHHDGATKKKRVSRIIGGGLRQFSIIICKKVESKGKTTYSEVADEIIAELTATNNNSAVSLDEFDEKNIRRRVYDALNVLMAMDIIIKDKKEIWWKGLHNANVKDMEEIKALRVKAMNRIEKKAAYLKELEEQVMSFVISSLHHSLQNLMLRNQQLLKSGNAPFGGFSLPFIVVRGCEGSILLDNADGIESEKNATINLSINGFAVVDDIKTALENVCPVSQQSAFLVLLDTYRGDGIYHSILSLPTNPHATVEIEISEDMQLVHLDFNRYGTLLAHCTPFSLHDDAYILKLLWRYQLPESTRISPSSSVLSSSSIDVASGGTKPFYWNSETETAKAAKPHLEDLCELVKIKVALWLNQRFKAFNFTVQDFLSNLRQISSSSGLVCSAQFSSGLLWTAVLACRFQLELLLNLGSAYLDPSNWQQQQPNPQTGGGTGGNPHLLLPPPPPPPPPTPAQTHAGSGGPGSGSIRPGSMADRARMANIPMPEAALKCPRCDSTNTKFCYFNNYSLTQPRHFCKTCRRYWTRGGALRNVPVGGGCRRNKRSKGSSSSKSPVSSGDGQTSSGGSSSAISSNSTGTASLLGLPQQMKFMSPLSQLSEYGGGGGGDIGLNYSGISVPSDMNFQLPSGSFGGGSYFLGGGEQWRLQTPPPQISSLMGLDFPAGLYPFQGGLEPPSYGGEGSHVRPKISGSGLSPQVGSSLKMEDNQELNLSRQFLGIPGNDQFWSGTTGTNAWTDLSGFTSSSTSNNNAL</sequence>
<keyword evidence="17" id="KW-1185">Reference proteome</keyword>
<evidence type="ECO:0000256" key="7">
    <source>
        <dbReference type="ARBA" id="ARBA00023125"/>
    </source>
</evidence>
<evidence type="ECO:0000256" key="5">
    <source>
        <dbReference type="ARBA" id="ARBA00023015"/>
    </source>
</evidence>
<comment type="subcellular location">
    <subcellularLocation>
        <location evidence="2">Cytoplasm</location>
    </subcellularLocation>
    <subcellularLocation>
        <location evidence="1 11 12">Nucleus</location>
    </subcellularLocation>
</comment>
<dbReference type="PANTHER" id="PTHR12548">
    <property type="entry name" value="TRANSCRIPTION FACTOR DP"/>
    <property type="match status" value="1"/>
</dbReference>
<dbReference type="InterPro" id="IPR036390">
    <property type="entry name" value="WH_DNA-bd_sf"/>
</dbReference>
<dbReference type="FunFam" id="1.10.10.10:FF:000187">
    <property type="entry name" value="Transcription factor-like protein DPB"/>
    <property type="match status" value="1"/>
</dbReference>
<dbReference type="InterPro" id="IPR037241">
    <property type="entry name" value="E2F-DP_heterodim"/>
</dbReference>
<keyword evidence="4" id="KW-0963">Cytoplasm</keyword>
<evidence type="ECO:0000256" key="8">
    <source>
        <dbReference type="ARBA" id="ARBA00023163"/>
    </source>
</evidence>
<dbReference type="SUPFAM" id="SSF46785">
    <property type="entry name" value="Winged helix' DNA-binding domain"/>
    <property type="match status" value="1"/>
</dbReference>
<dbReference type="PROSITE" id="PS50873">
    <property type="entry name" value="PEROXIDASE_4"/>
    <property type="match status" value="1"/>
</dbReference>
<dbReference type="GO" id="GO:0008270">
    <property type="term" value="F:zinc ion binding"/>
    <property type="evidence" value="ECO:0007669"/>
    <property type="project" value="UniProtKB-KW"/>
</dbReference>
<feature type="region of interest" description="Disordered" evidence="13">
    <location>
        <begin position="578"/>
        <end position="625"/>
    </location>
</feature>
<dbReference type="Gene3D" id="1.20.140.80">
    <property type="entry name" value="Transcription factor DP"/>
    <property type="match status" value="1"/>
</dbReference>
<dbReference type="GO" id="GO:0020037">
    <property type="term" value="F:heme binding"/>
    <property type="evidence" value="ECO:0007669"/>
    <property type="project" value="InterPro"/>
</dbReference>
<feature type="compositionally biased region" description="Low complexity" evidence="13">
    <location>
        <begin position="594"/>
        <end position="625"/>
    </location>
</feature>
<dbReference type="Pfam" id="PF02701">
    <property type="entry name" value="Zn_ribbon_Dof"/>
    <property type="match status" value="1"/>
</dbReference>
<organism evidence="16 17">
    <name type="scientific">Camellia sinensis var. sinensis</name>
    <name type="common">China tea</name>
    <dbReference type="NCBI Taxonomy" id="542762"/>
    <lineage>
        <taxon>Eukaryota</taxon>
        <taxon>Viridiplantae</taxon>
        <taxon>Streptophyta</taxon>
        <taxon>Embryophyta</taxon>
        <taxon>Tracheophyta</taxon>
        <taxon>Spermatophyta</taxon>
        <taxon>Magnoliopsida</taxon>
        <taxon>eudicotyledons</taxon>
        <taxon>Gunneridae</taxon>
        <taxon>Pentapetalae</taxon>
        <taxon>asterids</taxon>
        <taxon>Ericales</taxon>
        <taxon>Theaceae</taxon>
        <taxon>Camellia</taxon>
    </lineage>
</organism>
<dbReference type="Gene3D" id="1.10.520.10">
    <property type="match status" value="1"/>
</dbReference>
<name>A0A4S4ENY8_CAMSN</name>
<dbReference type="Gene3D" id="1.10.10.10">
    <property type="entry name" value="Winged helix-like DNA-binding domain superfamily/Winged helix DNA-binding domain"/>
    <property type="match status" value="1"/>
</dbReference>
<dbReference type="Proteomes" id="UP000306102">
    <property type="component" value="Unassembled WGS sequence"/>
</dbReference>
<dbReference type="EMBL" id="SDRB02003066">
    <property type="protein sequence ID" value="THG18423.1"/>
    <property type="molecule type" value="Genomic_DNA"/>
</dbReference>
<evidence type="ECO:0000256" key="12">
    <source>
        <dbReference type="RuleBase" id="RU003796"/>
    </source>
</evidence>
<proteinExistence type="inferred from homology"/>
<dbReference type="AlphaFoldDB" id="A0A4S4ENY8"/>
<keyword evidence="9 11" id="KW-0539">Nucleus</keyword>